<keyword evidence="5 6" id="KW-0472">Membrane</keyword>
<dbReference type="InterPro" id="IPR037185">
    <property type="entry name" value="EmrE-like"/>
</dbReference>
<accession>A0A4D7QJ41</accession>
<dbReference type="OrthoDB" id="9810329at2"/>
<evidence type="ECO:0000256" key="6">
    <source>
        <dbReference type="SAM" id="Phobius"/>
    </source>
</evidence>
<gene>
    <name evidence="8" type="ORF">E8L99_09020</name>
</gene>
<feature type="transmembrane region" description="Helical" evidence="6">
    <location>
        <begin position="156"/>
        <end position="175"/>
    </location>
</feature>
<feature type="transmembrane region" description="Helical" evidence="6">
    <location>
        <begin position="12"/>
        <end position="33"/>
    </location>
</feature>
<protein>
    <submittedName>
        <fullName evidence="8">DMT family transporter</fullName>
    </submittedName>
</protein>
<organism evidence="8 9">
    <name type="scientific">Phreatobacter aquaticus</name>
    <dbReference type="NCBI Taxonomy" id="2570229"/>
    <lineage>
        <taxon>Bacteria</taxon>
        <taxon>Pseudomonadati</taxon>
        <taxon>Pseudomonadota</taxon>
        <taxon>Alphaproteobacteria</taxon>
        <taxon>Hyphomicrobiales</taxon>
        <taxon>Phreatobacteraceae</taxon>
        <taxon>Phreatobacter</taxon>
    </lineage>
</organism>
<dbReference type="InterPro" id="IPR000620">
    <property type="entry name" value="EamA_dom"/>
</dbReference>
<keyword evidence="3 6" id="KW-0812">Transmembrane</keyword>
<feature type="transmembrane region" description="Helical" evidence="6">
    <location>
        <begin position="82"/>
        <end position="105"/>
    </location>
</feature>
<dbReference type="PANTHER" id="PTHR22911">
    <property type="entry name" value="ACYL-MALONYL CONDENSING ENZYME-RELATED"/>
    <property type="match status" value="1"/>
</dbReference>
<dbReference type="AlphaFoldDB" id="A0A4D7QJ41"/>
<evidence type="ECO:0000256" key="4">
    <source>
        <dbReference type="ARBA" id="ARBA00022989"/>
    </source>
</evidence>
<dbReference type="KEGG" id="paqt:E8L99_09020"/>
<evidence type="ECO:0000256" key="3">
    <source>
        <dbReference type="ARBA" id="ARBA00022692"/>
    </source>
</evidence>
<feature type="transmembrane region" description="Helical" evidence="6">
    <location>
        <begin position="39"/>
        <end position="61"/>
    </location>
</feature>
<dbReference type="EMBL" id="CP039865">
    <property type="protein sequence ID" value="QCK85893.1"/>
    <property type="molecule type" value="Genomic_DNA"/>
</dbReference>
<dbReference type="SUPFAM" id="SSF103481">
    <property type="entry name" value="Multidrug resistance efflux transporter EmrE"/>
    <property type="match status" value="2"/>
</dbReference>
<comment type="subcellular location">
    <subcellularLocation>
        <location evidence="1">Membrane</location>
        <topology evidence="1">Multi-pass membrane protein</topology>
    </subcellularLocation>
</comment>
<dbReference type="Proteomes" id="UP000298588">
    <property type="component" value="Chromosome"/>
</dbReference>
<feature type="transmembrane region" description="Helical" evidence="6">
    <location>
        <begin position="217"/>
        <end position="235"/>
    </location>
</feature>
<evidence type="ECO:0000256" key="2">
    <source>
        <dbReference type="ARBA" id="ARBA00009853"/>
    </source>
</evidence>
<evidence type="ECO:0000313" key="8">
    <source>
        <dbReference type="EMBL" id="QCK85893.1"/>
    </source>
</evidence>
<dbReference type="PANTHER" id="PTHR22911:SF6">
    <property type="entry name" value="SOLUTE CARRIER FAMILY 35 MEMBER G1"/>
    <property type="match status" value="1"/>
</dbReference>
<sequence>MPVAQTRNFGKVLFWMIGSLLSFCAIAVSIRALQNTLTIFEILSLRNLGGLVILGAMALVVPDPSQRLAPVRPRIHILRNTIHFVGQALWAYGVTVLPLATVFAVEFTSPAWVALLAVIFLKERMSWPRAAALVLGFAGVLVILRPGMESFRPASLAVAAAAFCFGVQLTTTKFLTGSNSTWTILFWMNVMQWPINMLANMAIGEPFWFYGKLSLDLWLPLLGILVCGLTAHYCVTNAFRYGDAIVVTPIDFLRVPLIGIVGWLFYAEQPELAVWVGAGIVMIGVFTNIYFESRARA</sequence>
<dbReference type="RefSeq" id="WP_137099225.1">
    <property type="nucleotide sequence ID" value="NZ_CP039865.1"/>
</dbReference>
<feature type="transmembrane region" description="Helical" evidence="6">
    <location>
        <begin position="244"/>
        <end position="266"/>
    </location>
</feature>
<feature type="domain" description="EamA" evidence="7">
    <location>
        <begin position="155"/>
        <end position="287"/>
    </location>
</feature>
<dbReference type="Gene3D" id="1.10.3730.20">
    <property type="match status" value="2"/>
</dbReference>
<evidence type="ECO:0000313" key="9">
    <source>
        <dbReference type="Proteomes" id="UP000298588"/>
    </source>
</evidence>
<comment type="similarity">
    <text evidence="2">Belongs to the drug/metabolite transporter (DMT) superfamily. 10 TMS drug/metabolite exporter (DME) (TC 2.A.7.3) family.</text>
</comment>
<feature type="transmembrane region" description="Helical" evidence="6">
    <location>
        <begin position="125"/>
        <end position="144"/>
    </location>
</feature>
<name>A0A4D7QJ41_9HYPH</name>
<dbReference type="Pfam" id="PF00892">
    <property type="entry name" value="EamA"/>
    <property type="match status" value="2"/>
</dbReference>
<feature type="domain" description="EamA" evidence="7">
    <location>
        <begin position="12"/>
        <end position="144"/>
    </location>
</feature>
<reference evidence="8 9" key="1">
    <citation type="submission" date="2019-04" db="EMBL/GenBank/DDBJ databases">
        <title>Phreatobacter aquaticus sp. nov.</title>
        <authorList>
            <person name="Choi A."/>
            <person name="Baek K."/>
        </authorList>
    </citation>
    <scope>NUCLEOTIDE SEQUENCE [LARGE SCALE GENOMIC DNA]</scope>
    <source>
        <strain evidence="8 9">NMCR1094</strain>
    </source>
</reference>
<keyword evidence="9" id="KW-1185">Reference proteome</keyword>
<feature type="transmembrane region" description="Helical" evidence="6">
    <location>
        <begin position="272"/>
        <end position="291"/>
    </location>
</feature>
<evidence type="ECO:0000259" key="7">
    <source>
        <dbReference type="Pfam" id="PF00892"/>
    </source>
</evidence>
<proteinExistence type="inferred from homology"/>
<evidence type="ECO:0000256" key="5">
    <source>
        <dbReference type="ARBA" id="ARBA00023136"/>
    </source>
</evidence>
<keyword evidence="4 6" id="KW-1133">Transmembrane helix</keyword>
<evidence type="ECO:0000256" key="1">
    <source>
        <dbReference type="ARBA" id="ARBA00004141"/>
    </source>
</evidence>
<dbReference type="GO" id="GO:0016020">
    <property type="term" value="C:membrane"/>
    <property type="evidence" value="ECO:0007669"/>
    <property type="project" value="UniProtKB-SubCell"/>
</dbReference>